<protein>
    <submittedName>
        <fullName evidence="2">Uncharacterized protein</fullName>
    </submittedName>
</protein>
<feature type="region of interest" description="Disordered" evidence="1">
    <location>
        <begin position="1"/>
        <end position="30"/>
    </location>
</feature>
<evidence type="ECO:0000313" key="2">
    <source>
        <dbReference type="EMBL" id="KKK84885.1"/>
    </source>
</evidence>
<dbReference type="EMBL" id="LAZR01051562">
    <property type="protein sequence ID" value="KKK84885.1"/>
    <property type="molecule type" value="Genomic_DNA"/>
</dbReference>
<reference evidence="2" key="1">
    <citation type="journal article" date="2015" name="Nature">
        <title>Complex archaea that bridge the gap between prokaryotes and eukaryotes.</title>
        <authorList>
            <person name="Spang A."/>
            <person name="Saw J.H."/>
            <person name="Jorgensen S.L."/>
            <person name="Zaremba-Niedzwiedzka K."/>
            <person name="Martijn J."/>
            <person name="Lind A.E."/>
            <person name="van Eijk R."/>
            <person name="Schleper C."/>
            <person name="Guy L."/>
            <person name="Ettema T.J."/>
        </authorList>
    </citation>
    <scope>NUCLEOTIDE SEQUENCE</scope>
</reference>
<organism evidence="2">
    <name type="scientific">marine sediment metagenome</name>
    <dbReference type="NCBI Taxonomy" id="412755"/>
    <lineage>
        <taxon>unclassified sequences</taxon>
        <taxon>metagenomes</taxon>
        <taxon>ecological metagenomes</taxon>
    </lineage>
</organism>
<feature type="compositionally biased region" description="Low complexity" evidence="1">
    <location>
        <begin position="12"/>
        <end position="30"/>
    </location>
</feature>
<evidence type="ECO:0000256" key="1">
    <source>
        <dbReference type="SAM" id="MobiDB-lite"/>
    </source>
</evidence>
<dbReference type="AlphaFoldDB" id="A0A0F8ZFX9"/>
<comment type="caution">
    <text evidence="2">The sequence shown here is derived from an EMBL/GenBank/DDBJ whole genome shotgun (WGS) entry which is preliminary data.</text>
</comment>
<accession>A0A0F8ZFX9</accession>
<name>A0A0F8ZFX9_9ZZZZ</name>
<gene>
    <name evidence="2" type="ORF">LCGC14_2778860</name>
</gene>
<proteinExistence type="predicted"/>
<feature type="region of interest" description="Disordered" evidence="1">
    <location>
        <begin position="138"/>
        <end position="192"/>
    </location>
</feature>
<sequence length="192" mass="20603">MPENSGAPEEGTVTAEQRQEAAAAVEGTQQAAGILSGDQIEAHMDEEYISFVAAPEHANDKILVKAGTEVRTPQEGTHSPGVRTRDGDIKARFTNGVLVTKDPVVIKWCDEHPSICRRADGQFTRSWATLKEMATRRANRDPLEDASNMSADEAFPSGGLDDLRAEAAKTGSIGDNAVENALQTKKSVEGQK</sequence>